<dbReference type="PANTHER" id="PTHR30443">
    <property type="entry name" value="INNER MEMBRANE PROTEIN"/>
    <property type="match status" value="1"/>
</dbReference>
<dbReference type="GO" id="GO:0009244">
    <property type="term" value="P:lipopolysaccharide core region biosynthetic process"/>
    <property type="evidence" value="ECO:0007669"/>
    <property type="project" value="TreeGrafter"/>
</dbReference>
<keyword evidence="2" id="KW-0472">Membrane</keyword>
<keyword evidence="2" id="KW-1133">Transmembrane helix</keyword>
<dbReference type="InterPro" id="IPR017850">
    <property type="entry name" value="Alkaline_phosphatase_core_sf"/>
</dbReference>
<dbReference type="InterPro" id="IPR040423">
    <property type="entry name" value="PEA_transferase"/>
</dbReference>
<feature type="transmembrane region" description="Helical" evidence="2">
    <location>
        <begin position="6"/>
        <end position="29"/>
    </location>
</feature>
<evidence type="ECO:0000256" key="1">
    <source>
        <dbReference type="ARBA" id="ARBA00038481"/>
    </source>
</evidence>
<accession>A0A286E321</accession>
<keyword evidence="2" id="KW-0812">Transmembrane</keyword>
<dbReference type="AlphaFoldDB" id="A0A286E321"/>
<keyword evidence="5" id="KW-1185">Reference proteome</keyword>
<sequence length="213" mass="24488">MKKSRIFLTTLIIDLLRFVLKLAFWLLLLKGLIVWQSHLSTIHYQRGDVLDERFRVLAVMEQGKIYPVKLTQFDYKSEKMSCYVSSIKETDDLLRDIVEILKKQGQSYSLVYFSDHGLKHTGMGDALTLIHGGDTYQSFEVPLVKISSDDTEHKIIQTQRSAFNFLKGFGQWTGIHAQELPQNGYDFWGSQADVPEKGNNLQQVNAMPRDSIQ</sequence>
<dbReference type="RefSeq" id="WP_097113316.1">
    <property type="nucleotide sequence ID" value="NZ_CP083931.1"/>
</dbReference>
<organism evidence="4 5">
    <name type="scientific">Alysiella filiformis DSM 16848</name>
    <dbReference type="NCBI Taxonomy" id="1120981"/>
    <lineage>
        <taxon>Bacteria</taxon>
        <taxon>Pseudomonadati</taxon>
        <taxon>Pseudomonadota</taxon>
        <taxon>Betaproteobacteria</taxon>
        <taxon>Neisseriales</taxon>
        <taxon>Neisseriaceae</taxon>
        <taxon>Alysiella</taxon>
    </lineage>
</organism>
<evidence type="ECO:0000313" key="5">
    <source>
        <dbReference type="Proteomes" id="UP000219669"/>
    </source>
</evidence>
<evidence type="ECO:0000313" key="4">
    <source>
        <dbReference type="EMBL" id="SOD65300.1"/>
    </source>
</evidence>
<dbReference type="SUPFAM" id="SSF53649">
    <property type="entry name" value="Alkaline phosphatase-like"/>
    <property type="match status" value="1"/>
</dbReference>
<dbReference type="Gene3D" id="3.40.720.10">
    <property type="entry name" value="Alkaline Phosphatase, subunit A"/>
    <property type="match status" value="1"/>
</dbReference>
<dbReference type="EMBL" id="OCNF01000002">
    <property type="protein sequence ID" value="SOD65300.1"/>
    <property type="molecule type" value="Genomic_DNA"/>
</dbReference>
<dbReference type="Pfam" id="PF00884">
    <property type="entry name" value="Sulfatase"/>
    <property type="match status" value="1"/>
</dbReference>
<dbReference type="Proteomes" id="UP000219669">
    <property type="component" value="Unassembled WGS sequence"/>
</dbReference>
<dbReference type="OrthoDB" id="9786870at2"/>
<reference evidence="4 5" key="1">
    <citation type="submission" date="2017-09" db="EMBL/GenBank/DDBJ databases">
        <authorList>
            <person name="Ehlers B."/>
            <person name="Leendertz F.H."/>
        </authorList>
    </citation>
    <scope>NUCLEOTIDE SEQUENCE [LARGE SCALE GENOMIC DNA]</scope>
    <source>
        <strain evidence="4 5">DSM 16848</strain>
    </source>
</reference>
<proteinExistence type="inferred from homology"/>
<dbReference type="GO" id="GO:0005886">
    <property type="term" value="C:plasma membrane"/>
    <property type="evidence" value="ECO:0007669"/>
    <property type="project" value="UniProtKB-SubCell"/>
</dbReference>
<name>A0A286E321_9NEIS</name>
<protein>
    <submittedName>
        <fullName evidence="4">Sulfatase</fullName>
    </submittedName>
</protein>
<evidence type="ECO:0000256" key="2">
    <source>
        <dbReference type="SAM" id="Phobius"/>
    </source>
</evidence>
<dbReference type="GO" id="GO:0016776">
    <property type="term" value="F:phosphotransferase activity, phosphate group as acceptor"/>
    <property type="evidence" value="ECO:0007669"/>
    <property type="project" value="TreeGrafter"/>
</dbReference>
<feature type="domain" description="Sulfatase N-terminal" evidence="3">
    <location>
        <begin position="78"/>
        <end position="175"/>
    </location>
</feature>
<comment type="similarity">
    <text evidence="1">Belongs to the phosphoethanolamine transferase family.</text>
</comment>
<gene>
    <name evidence="4" type="ORF">SAMN02746062_00236</name>
</gene>
<dbReference type="InterPro" id="IPR000917">
    <property type="entry name" value="Sulfatase_N"/>
</dbReference>
<evidence type="ECO:0000259" key="3">
    <source>
        <dbReference type="Pfam" id="PF00884"/>
    </source>
</evidence>
<dbReference type="PANTHER" id="PTHR30443:SF4">
    <property type="entry name" value="PHOSPHOETHANOLAMINE TRANSFERASE OPGE-RELATED"/>
    <property type="match status" value="1"/>
</dbReference>